<keyword evidence="2" id="KW-0998">Cell outer membrane</keyword>
<dbReference type="GO" id="GO:0044718">
    <property type="term" value="P:siderophore transmembrane transport"/>
    <property type="evidence" value="ECO:0007669"/>
    <property type="project" value="TreeGrafter"/>
</dbReference>
<evidence type="ECO:0000313" key="6">
    <source>
        <dbReference type="Proteomes" id="UP000186685"/>
    </source>
</evidence>
<proteinExistence type="inferred from homology"/>
<name>A0A854C386_9BACT</name>
<keyword evidence="1 3" id="KW-0732">Signal</keyword>
<keyword evidence="2" id="KW-0472">Membrane</keyword>
<dbReference type="Gene3D" id="2.60.40.1120">
    <property type="entry name" value="Carboxypeptidase-like, regulatory domain"/>
    <property type="match status" value="1"/>
</dbReference>
<gene>
    <name evidence="5" type="ORF">BHV76_04365</name>
</gene>
<sequence length="228" mass="25021">MEKNVLHDIRLKMEFLLLCAMLVLSVSPAYAQRSRTIHGIVVDENKEPLPAAHVKQVNDDPKGSIAAVITDIQGHFTLTLPYGTKEIEASYLGYTSQRIKLTATNDYYIALQPSTELLDEVVVTGYQTISKERATGAFSKVDAKKLETQRLSDMGSMLEGRVAGYSDGKIRGVTSMNGLTTPLYVIDGFPVEKTTNDGYGNWIESVPDLNMEDIESITILKDAAATSI</sequence>
<protein>
    <recommendedName>
        <fullName evidence="4">TonB-dependent receptor plug domain-containing protein</fullName>
    </recommendedName>
</protein>
<dbReference type="Pfam" id="PF13715">
    <property type="entry name" value="CarbopepD_reg_2"/>
    <property type="match status" value="1"/>
</dbReference>
<dbReference type="SUPFAM" id="SSF49464">
    <property type="entry name" value="Carboxypeptidase regulatory domain-like"/>
    <property type="match status" value="1"/>
</dbReference>
<feature type="domain" description="TonB-dependent receptor plug" evidence="4">
    <location>
        <begin position="131"/>
        <end position="226"/>
    </location>
</feature>
<feature type="signal peptide" evidence="3">
    <location>
        <begin position="1"/>
        <end position="31"/>
    </location>
</feature>
<evidence type="ECO:0000256" key="1">
    <source>
        <dbReference type="ARBA" id="ARBA00022729"/>
    </source>
</evidence>
<keyword evidence="2" id="KW-0812">Transmembrane</keyword>
<dbReference type="SUPFAM" id="SSF56935">
    <property type="entry name" value="Porins"/>
    <property type="match status" value="1"/>
</dbReference>
<dbReference type="InterPro" id="IPR039426">
    <property type="entry name" value="TonB-dep_rcpt-like"/>
</dbReference>
<keyword evidence="2" id="KW-1134">Transmembrane beta strand</keyword>
<dbReference type="Proteomes" id="UP000186685">
    <property type="component" value="Unassembled WGS sequence"/>
</dbReference>
<dbReference type="GO" id="GO:0009279">
    <property type="term" value="C:cell outer membrane"/>
    <property type="evidence" value="ECO:0007669"/>
    <property type="project" value="UniProtKB-SubCell"/>
</dbReference>
<evidence type="ECO:0000256" key="2">
    <source>
        <dbReference type="PROSITE-ProRule" id="PRU01360"/>
    </source>
</evidence>
<dbReference type="InterPro" id="IPR037066">
    <property type="entry name" value="Plug_dom_sf"/>
</dbReference>
<evidence type="ECO:0000313" key="5">
    <source>
        <dbReference type="EMBL" id="OKZ11206.1"/>
    </source>
</evidence>
<dbReference type="Gene3D" id="2.170.130.10">
    <property type="entry name" value="TonB-dependent receptor, plug domain"/>
    <property type="match status" value="1"/>
</dbReference>
<comment type="subcellular location">
    <subcellularLocation>
        <location evidence="2">Cell outer membrane</location>
        <topology evidence="2">Multi-pass membrane protein</topology>
    </subcellularLocation>
</comment>
<dbReference type="InterPro" id="IPR008969">
    <property type="entry name" value="CarboxyPept-like_regulatory"/>
</dbReference>
<dbReference type="InterPro" id="IPR012910">
    <property type="entry name" value="Plug_dom"/>
</dbReference>
<reference evidence="5 6" key="1">
    <citation type="journal article" date="2016" name="Nat. Biotechnol.">
        <title>Measurement of bacterial replication rates in microbial communities.</title>
        <authorList>
            <person name="Brown C.T."/>
            <person name="Olm M.R."/>
            <person name="Thomas B.C."/>
            <person name="Banfield J.F."/>
        </authorList>
    </citation>
    <scope>NUCLEOTIDE SEQUENCE [LARGE SCALE GENOMIC DNA]</scope>
    <source>
        <strain evidence="5">45_130</strain>
    </source>
</reference>
<comment type="caution">
    <text evidence="5">The sequence shown here is derived from an EMBL/GenBank/DDBJ whole genome shotgun (WGS) entry which is preliminary data.</text>
</comment>
<dbReference type="EMBL" id="MNQR01000015">
    <property type="protein sequence ID" value="OKZ11206.1"/>
    <property type="molecule type" value="Genomic_DNA"/>
</dbReference>
<accession>A0A854C386</accession>
<dbReference type="Pfam" id="PF07715">
    <property type="entry name" value="Plug"/>
    <property type="match status" value="1"/>
</dbReference>
<organism evidence="5 6">
    <name type="scientific">Phocaeicola plebeius</name>
    <dbReference type="NCBI Taxonomy" id="310297"/>
    <lineage>
        <taxon>Bacteria</taxon>
        <taxon>Pseudomonadati</taxon>
        <taxon>Bacteroidota</taxon>
        <taxon>Bacteroidia</taxon>
        <taxon>Bacteroidales</taxon>
        <taxon>Bacteroidaceae</taxon>
        <taxon>Phocaeicola</taxon>
    </lineage>
</organism>
<dbReference type="PANTHER" id="PTHR30069:SF29">
    <property type="entry name" value="HEMOGLOBIN AND HEMOGLOBIN-HAPTOGLOBIN-BINDING PROTEIN 1-RELATED"/>
    <property type="match status" value="1"/>
</dbReference>
<feature type="chain" id="PRO_5032604911" description="TonB-dependent receptor plug domain-containing protein" evidence="3">
    <location>
        <begin position="32"/>
        <end position="228"/>
    </location>
</feature>
<dbReference type="PROSITE" id="PS52016">
    <property type="entry name" value="TONB_DEPENDENT_REC_3"/>
    <property type="match status" value="1"/>
</dbReference>
<comment type="similarity">
    <text evidence="2">Belongs to the TonB-dependent receptor family.</text>
</comment>
<evidence type="ECO:0000256" key="3">
    <source>
        <dbReference type="SAM" id="SignalP"/>
    </source>
</evidence>
<dbReference type="PANTHER" id="PTHR30069">
    <property type="entry name" value="TONB-DEPENDENT OUTER MEMBRANE RECEPTOR"/>
    <property type="match status" value="1"/>
</dbReference>
<evidence type="ECO:0000259" key="4">
    <source>
        <dbReference type="Pfam" id="PF07715"/>
    </source>
</evidence>
<dbReference type="GO" id="GO:0015344">
    <property type="term" value="F:siderophore uptake transmembrane transporter activity"/>
    <property type="evidence" value="ECO:0007669"/>
    <property type="project" value="TreeGrafter"/>
</dbReference>
<dbReference type="AlphaFoldDB" id="A0A854C386"/>
<keyword evidence="2" id="KW-0813">Transport</keyword>